<feature type="domain" description="Helicase ATP-binding" evidence="5">
    <location>
        <begin position="13"/>
        <end position="155"/>
    </location>
</feature>
<protein>
    <submittedName>
        <fullName evidence="7">ATP-dependent helicase HrpA</fullName>
    </submittedName>
</protein>
<dbReference type="GO" id="GO:0016787">
    <property type="term" value="F:hydrolase activity"/>
    <property type="evidence" value="ECO:0007669"/>
    <property type="project" value="UniProtKB-KW"/>
</dbReference>
<organism evidence="7">
    <name type="scientific">Spironucleus salmonicida</name>
    <dbReference type="NCBI Taxonomy" id="348837"/>
    <lineage>
        <taxon>Eukaryota</taxon>
        <taxon>Metamonada</taxon>
        <taxon>Diplomonadida</taxon>
        <taxon>Hexamitidae</taxon>
        <taxon>Hexamitinae</taxon>
        <taxon>Spironucleus</taxon>
    </lineage>
</organism>
<dbReference type="OrthoDB" id="42344at2759"/>
<dbReference type="Gene3D" id="3.40.50.300">
    <property type="entry name" value="P-loop containing nucleotide triphosphate hydrolases"/>
    <property type="match status" value="2"/>
</dbReference>
<dbReference type="PROSITE" id="PS51194">
    <property type="entry name" value="HELICASE_CTER"/>
    <property type="match status" value="1"/>
</dbReference>
<dbReference type="InterPro" id="IPR003593">
    <property type="entry name" value="AAA+_ATPase"/>
</dbReference>
<dbReference type="GO" id="GO:0005524">
    <property type="term" value="F:ATP binding"/>
    <property type="evidence" value="ECO:0007669"/>
    <property type="project" value="UniProtKB-KW"/>
</dbReference>
<proteinExistence type="predicted"/>
<reference evidence="7 8" key="1">
    <citation type="journal article" date="2014" name="PLoS Genet.">
        <title>The Genome of Spironucleus salmonicida Highlights a Fish Pathogen Adapted to Fluctuating Environments.</title>
        <authorList>
            <person name="Xu F."/>
            <person name="Jerlstrom-Hultqvist J."/>
            <person name="Einarsson E."/>
            <person name="Astvaldsson A."/>
            <person name="Svard S.G."/>
            <person name="Andersson J.O."/>
        </authorList>
    </citation>
    <scope>NUCLEOTIDE SEQUENCE</scope>
    <source>
        <strain evidence="8">ATCC 50377</strain>
    </source>
</reference>
<keyword evidence="4" id="KW-0067">ATP-binding</keyword>
<keyword evidence="1" id="KW-0547">Nucleotide-binding</keyword>
<dbReference type="SUPFAM" id="SSF52540">
    <property type="entry name" value="P-loop containing nucleoside triphosphate hydrolases"/>
    <property type="match status" value="1"/>
</dbReference>
<dbReference type="InterPro" id="IPR001650">
    <property type="entry name" value="Helicase_C-like"/>
</dbReference>
<dbReference type="SMART" id="SM00382">
    <property type="entry name" value="AAA"/>
    <property type="match status" value="1"/>
</dbReference>
<dbReference type="InterPro" id="IPR011545">
    <property type="entry name" value="DEAD/DEAH_box_helicase_dom"/>
</dbReference>
<keyword evidence="2" id="KW-0378">Hydrolase</keyword>
<dbReference type="PANTHER" id="PTHR18934:SF99">
    <property type="entry name" value="ATP-DEPENDENT RNA HELICASE DHX37-RELATED"/>
    <property type="match status" value="1"/>
</dbReference>
<dbReference type="EMBL" id="KI546040">
    <property type="protein sequence ID" value="EST47469.1"/>
    <property type="molecule type" value="Genomic_DNA"/>
</dbReference>
<evidence type="ECO:0000259" key="5">
    <source>
        <dbReference type="PROSITE" id="PS51192"/>
    </source>
</evidence>
<dbReference type="VEuPathDB" id="GiardiaDB:SS50377_26958"/>
<reference evidence="8" key="2">
    <citation type="submission" date="2020-12" db="EMBL/GenBank/DDBJ databases">
        <title>New Spironucleus salmonicida genome in near-complete chromosomes.</title>
        <authorList>
            <person name="Xu F."/>
            <person name="Kurt Z."/>
            <person name="Jimenez-Gonzalez A."/>
            <person name="Astvaldsson A."/>
            <person name="Andersson J.O."/>
            <person name="Svard S.G."/>
        </authorList>
    </citation>
    <scope>NUCLEOTIDE SEQUENCE</scope>
    <source>
        <strain evidence="8">ATCC 50377</strain>
    </source>
</reference>
<dbReference type="GO" id="GO:0003723">
    <property type="term" value="F:RNA binding"/>
    <property type="evidence" value="ECO:0007669"/>
    <property type="project" value="TreeGrafter"/>
</dbReference>
<dbReference type="EMBL" id="AUWU02000007">
    <property type="protein sequence ID" value="KAH0570672.1"/>
    <property type="molecule type" value="Genomic_DNA"/>
</dbReference>
<dbReference type="PROSITE" id="PS51192">
    <property type="entry name" value="HELICASE_ATP_BIND_1"/>
    <property type="match status" value="1"/>
</dbReference>
<dbReference type="InterPro" id="IPR014001">
    <property type="entry name" value="Helicase_ATP-bd"/>
</dbReference>
<dbReference type="Proteomes" id="UP000018208">
    <property type="component" value="Unassembled WGS sequence"/>
</dbReference>
<evidence type="ECO:0000259" key="6">
    <source>
        <dbReference type="PROSITE" id="PS51194"/>
    </source>
</evidence>
<evidence type="ECO:0000256" key="2">
    <source>
        <dbReference type="ARBA" id="ARBA00022801"/>
    </source>
</evidence>
<dbReference type="PANTHER" id="PTHR18934">
    <property type="entry name" value="ATP-DEPENDENT RNA HELICASE"/>
    <property type="match status" value="1"/>
</dbReference>
<name>V6M2I8_9EUKA</name>
<accession>V6M2I8</accession>
<keyword evidence="9" id="KW-1185">Reference proteome</keyword>
<dbReference type="InterPro" id="IPR027417">
    <property type="entry name" value="P-loop_NTPase"/>
</dbReference>
<dbReference type="SMART" id="SM00490">
    <property type="entry name" value="HELICc"/>
    <property type="match status" value="1"/>
</dbReference>
<feature type="domain" description="Helicase C-terminal" evidence="6">
    <location>
        <begin position="182"/>
        <end position="345"/>
    </location>
</feature>
<dbReference type="CDD" id="cd17917">
    <property type="entry name" value="DEXHc_RHA-like"/>
    <property type="match status" value="1"/>
</dbReference>
<evidence type="ECO:0000256" key="4">
    <source>
        <dbReference type="ARBA" id="ARBA00022840"/>
    </source>
</evidence>
<evidence type="ECO:0000313" key="9">
    <source>
        <dbReference type="Proteomes" id="UP000018208"/>
    </source>
</evidence>
<dbReference type="GO" id="GO:0004386">
    <property type="term" value="F:helicase activity"/>
    <property type="evidence" value="ECO:0007669"/>
    <property type="project" value="UniProtKB-KW"/>
</dbReference>
<evidence type="ECO:0000313" key="8">
    <source>
        <dbReference type="EMBL" id="KAH0570672.1"/>
    </source>
</evidence>
<dbReference type="SMART" id="SM00487">
    <property type="entry name" value="DEXDc"/>
    <property type="match status" value="1"/>
</dbReference>
<gene>
    <name evidence="7" type="ORF">SS50377_12454</name>
    <name evidence="8" type="ORF">SS50377_26958</name>
</gene>
<evidence type="ECO:0000256" key="3">
    <source>
        <dbReference type="ARBA" id="ARBA00022806"/>
    </source>
</evidence>
<evidence type="ECO:0000256" key="1">
    <source>
        <dbReference type="ARBA" id="ARBA00022741"/>
    </source>
</evidence>
<keyword evidence="3 7" id="KW-0347">Helicase</keyword>
<sequence>MNLPITQYLDQILTEIHNNNRLVITAPPGTGKSTILPVFLQQKFPKHKILLTQPRRSAVLSISNFINCSYMVRFDTKIIPKQNITVLTEGFLLKIMHQINFDILIIDEAHELTDDLILILSMIQESKKTIVIMSATINAKAFANYLNCNALSIEIPQVFKVQKVFSSHVDNYALNYKENMITLVKSALQIGPTLVFLPGFAEVNWMYQIFQREESVKITSKSTSQDVLKAMNARLILATNAAETSITFPQLICVVDSGLVRVKMEKFNSPALEIQIIDKFSRGQRIGRVGRVQDGVYFAGYSEIQSREIEDTCKKKEWFEYLKYINLLSLRKCQFIIPPKLSGLLINIEKLRRFQLINNQFQLNDIVRKLEMLGSVERIQLFAESGQIKIEYDGISFQKGIAIMLNFIINSEQFQYKGNDGDFVLSFQEGLKLYKMGEQKIKSNVDFMMAECAKYQKLEQVGLKQYTDKIQKLIRQVYSNNIVEYNLGWKLDNQEVFLSRNTSVISKKICYENVFIIDNIIHLCVCQDEQ</sequence>
<dbReference type="AlphaFoldDB" id="V6M2I8"/>
<dbReference type="Pfam" id="PF00270">
    <property type="entry name" value="DEAD"/>
    <property type="match status" value="1"/>
</dbReference>
<evidence type="ECO:0000313" key="7">
    <source>
        <dbReference type="EMBL" id="EST47469.1"/>
    </source>
</evidence>